<feature type="compositionally biased region" description="Polar residues" evidence="1">
    <location>
        <begin position="69"/>
        <end position="78"/>
    </location>
</feature>
<proteinExistence type="predicted"/>
<feature type="compositionally biased region" description="Polar residues" evidence="1">
    <location>
        <begin position="10"/>
        <end position="28"/>
    </location>
</feature>
<gene>
    <name evidence="2" type="ORF">EMPG_11018</name>
</gene>
<dbReference type="EMBL" id="LDEV01003609">
    <property type="protein sequence ID" value="KLJ05503.1"/>
    <property type="molecule type" value="Genomic_DNA"/>
</dbReference>
<protein>
    <submittedName>
        <fullName evidence="2">Uncharacterized protein</fullName>
    </submittedName>
</protein>
<evidence type="ECO:0000313" key="2">
    <source>
        <dbReference type="EMBL" id="KLJ05503.1"/>
    </source>
</evidence>
<organism evidence="2 3">
    <name type="scientific">Blastomyces silverae</name>
    <dbReference type="NCBI Taxonomy" id="2060906"/>
    <lineage>
        <taxon>Eukaryota</taxon>
        <taxon>Fungi</taxon>
        <taxon>Dikarya</taxon>
        <taxon>Ascomycota</taxon>
        <taxon>Pezizomycotina</taxon>
        <taxon>Eurotiomycetes</taxon>
        <taxon>Eurotiomycetidae</taxon>
        <taxon>Onygenales</taxon>
        <taxon>Ajellomycetaceae</taxon>
        <taxon>Blastomyces</taxon>
    </lineage>
</organism>
<dbReference type="Proteomes" id="UP000053573">
    <property type="component" value="Unassembled WGS sequence"/>
</dbReference>
<sequence length="174" mass="18058">MSNPRRMFNSAGQGNPASSQTTNNQPGTGSRWSPDSSSPDSSRPATNNQPPLVSHWSPDSSSPAASTTEGSAGAQTVDNAAATYGPVESNTTNTTVPDDVADRRRSALEMLERGGAPDAPASGRAAADSGVYGLFSSRGGEMHGASEQVLARRRGPSTVADEIEKTLEKLEGRR</sequence>
<feature type="region of interest" description="Disordered" evidence="1">
    <location>
        <begin position="1"/>
        <end position="106"/>
    </location>
</feature>
<feature type="compositionally biased region" description="Low complexity" evidence="1">
    <location>
        <begin position="30"/>
        <end position="44"/>
    </location>
</feature>
<dbReference type="AlphaFoldDB" id="A0A0H1B344"/>
<dbReference type="OrthoDB" id="10593069at2759"/>
<feature type="compositionally biased region" description="Low complexity" evidence="1">
    <location>
        <begin position="57"/>
        <end position="68"/>
    </location>
</feature>
<keyword evidence="3" id="KW-1185">Reference proteome</keyword>
<reference evidence="3" key="1">
    <citation type="journal article" date="2015" name="PLoS Genet.">
        <title>The dynamic genome and transcriptome of the human fungal pathogen Blastomyces and close relative Emmonsia.</title>
        <authorList>
            <person name="Munoz J.F."/>
            <person name="Gauthier G.M."/>
            <person name="Desjardins C.A."/>
            <person name="Gallo J.E."/>
            <person name="Holder J."/>
            <person name="Sullivan T.D."/>
            <person name="Marty A.J."/>
            <person name="Carmen J.C."/>
            <person name="Chen Z."/>
            <person name="Ding L."/>
            <person name="Gujja S."/>
            <person name="Magrini V."/>
            <person name="Misas E."/>
            <person name="Mitreva M."/>
            <person name="Priest M."/>
            <person name="Saif S."/>
            <person name="Whiston E.A."/>
            <person name="Young S."/>
            <person name="Zeng Q."/>
            <person name="Goldman W.E."/>
            <person name="Mardis E.R."/>
            <person name="Taylor J.W."/>
            <person name="McEwen J.G."/>
            <person name="Clay O.K."/>
            <person name="Klein B.S."/>
            <person name="Cuomo C.A."/>
        </authorList>
    </citation>
    <scope>NUCLEOTIDE SEQUENCE [LARGE SCALE GENOMIC DNA]</scope>
    <source>
        <strain evidence="3">UAMH 139</strain>
    </source>
</reference>
<comment type="caution">
    <text evidence="2">The sequence shown here is derived from an EMBL/GenBank/DDBJ whole genome shotgun (WGS) entry which is preliminary data.</text>
</comment>
<accession>A0A0H1B344</accession>
<name>A0A0H1B344_9EURO</name>
<evidence type="ECO:0000256" key="1">
    <source>
        <dbReference type="SAM" id="MobiDB-lite"/>
    </source>
</evidence>
<evidence type="ECO:0000313" key="3">
    <source>
        <dbReference type="Proteomes" id="UP000053573"/>
    </source>
</evidence>